<evidence type="ECO:0000256" key="2">
    <source>
        <dbReference type="ARBA" id="ARBA00022448"/>
    </source>
</evidence>
<comment type="caution">
    <text evidence="4">The sequence shown here is derived from an EMBL/GenBank/DDBJ whole genome shotgun (WGS) entry which is preliminary data.</text>
</comment>
<dbReference type="GO" id="GO:0030001">
    <property type="term" value="P:metal ion transport"/>
    <property type="evidence" value="ECO:0007669"/>
    <property type="project" value="InterPro"/>
</dbReference>
<sequence>MNKIALYILTIGLFISSCSNKVGNKNHIVVSILPQKQLVSQLVPDDFKVTTMVTQGNSPATYSPSPVQIKDVNDSHLYIKIGNIGFEQAWIDRFCELNPQLKVEDSSKGIEFIRGEAEIHGDHVHEGGIEPHIWTSPKTMLQVVENTKDILVHNYPELTQTIESNYITLRDSLINIDSLYTQKLNNFKGKSFLIFHPAYTYLARDYGLKQISIEHNGKEPSVKWIQKIIDFAKLENIKAIFVQEEFDKRNAEIISKELDIDIIEVHPLKEDYETEMKDLLNKLETIL</sequence>
<reference evidence="4" key="1">
    <citation type="submission" date="2022-10" db="EMBL/GenBank/DDBJ databases">
        <authorList>
            <person name="Yu W.X."/>
        </authorList>
    </citation>
    <scope>NUCLEOTIDE SEQUENCE</scope>
    <source>
        <strain evidence="4">AAT</strain>
    </source>
</reference>
<proteinExistence type="inferred from homology"/>
<dbReference type="Proteomes" id="UP001209229">
    <property type="component" value="Unassembled WGS sequence"/>
</dbReference>
<dbReference type="RefSeq" id="WP_301192328.1">
    <property type="nucleotide sequence ID" value="NZ_JAPDPJ010000064.1"/>
</dbReference>
<dbReference type="GO" id="GO:0046872">
    <property type="term" value="F:metal ion binding"/>
    <property type="evidence" value="ECO:0007669"/>
    <property type="project" value="InterPro"/>
</dbReference>
<evidence type="ECO:0000313" key="4">
    <source>
        <dbReference type="EMBL" id="MCW3788771.1"/>
    </source>
</evidence>
<dbReference type="InterPro" id="IPR050492">
    <property type="entry name" value="Bact_metal-bind_prot9"/>
</dbReference>
<gene>
    <name evidence="4" type="ORF">OM075_20035</name>
</gene>
<dbReference type="AlphaFoldDB" id="A0AAE3M7M2"/>
<dbReference type="PROSITE" id="PS51257">
    <property type="entry name" value="PROKAR_LIPOPROTEIN"/>
    <property type="match status" value="1"/>
</dbReference>
<protein>
    <submittedName>
        <fullName evidence="4">Zinc ABC transporter substrate-binding protein</fullName>
    </submittedName>
</protein>
<dbReference type="EMBL" id="JAPDPJ010000064">
    <property type="protein sequence ID" value="MCW3788771.1"/>
    <property type="molecule type" value="Genomic_DNA"/>
</dbReference>
<dbReference type="SUPFAM" id="SSF53807">
    <property type="entry name" value="Helical backbone' metal receptor"/>
    <property type="match status" value="1"/>
</dbReference>
<evidence type="ECO:0000256" key="3">
    <source>
        <dbReference type="ARBA" id="ARBA00022729"/>
    </source>
</evidence>
<name>A0AAE3M7M2_9BACT</name>
<keyword evidence="2" id="KW-0813">Transport</keyword>
<evidence type="ECO:0000313" key="5">
    <source>
        <dbReference type="Proteomes" id="UP001209229"/>
    </source>
</evidence>
<evidence type="ECO:0000256" key="1">
    <source>
        <dbReference type="ARBA" id="ARBA00011028"/>
    </source>
</evidence>
<organism evidence="4 5">
    <name type="scientific">Plebeiibacterium sediminum</name>
    <dbReference type="NCBI Taxonomy" id="2992112"/>
    <lineage>
        <taxon>Bacteria</taxon>
        <taxon>Pseudomonadati</taxon>
        <taxon>Bacteroidota</taxon>
        <taxon>Bacteroidia</taxon>
        <taxon>Marinilabiliales</taxon>
        <taxon>Marinilabiliaceae</taxon>
        <taxon>Plebeiibacterium</taxon>
    </lineage>
</organism>
<dbReference type="PANTHER" id="PTHR42953">
    <property type="entry name" value="HIGH-AFFINITY ZINC UPTAKE SYSTEM PROTEIN ZNUA-RELATED"/>
    <property type="match status" value="1"/>
</dbReference>
<keyword evidence="3" id="KW-0732">Signal</keyword>
<keyword evidence="5" id="KW-1185">Reference proteome</keyword>
<dbReference type="Gene3D" id="3.40.50.1980">
    <property type="entry name" value="Nitrogenase molybdenum iron protein domain"/>
    <property type="match status" value="2"/>
</dbReference>
<accession>A0AAE3M7M2</accession>
<dbReference type="InterPro" id="IPR006127">
    <property type="entry name" value="ZnuA-like"/>
</dbReference>
<dbReference type="PANTHER" id="PTHR42953:SF3">
    <property type="entry name" value="HIGH-AFFINITY ZINC UPTAKE SYSTEM PROTEIN ZNUA"/>
    <property type="match status" value="1"/>
</dbReference>
<dbReference type="Pfam" id="PF01297">
    <property type="entry name" value="ZnuA"/>
    <property type="match status" value="1"/>
</dbReference>
<comment type="similarity">
    <text evidence="1">Belongs to the bacterial solute-binding protein 9 family.</text>
</comment>